<evidence type="ECO:0000256" key="4">
    <source>
        <dbReference type="ARBA" id="ARBA00023027"/>
    </source>
</evidence>
<dbReference type="InterPro" id="IPR042081">
    <property type="entry name" value="RNA_2'-PTrans_C"/>
</dbReference>
<dbReference type="InterPro" id="IPR020084">
    <property type="entry name" value="NUDIX_hydrolase_CS"/>
</dbReference>
<dbReference type="Gene3D" id="1.10.10.970">
    <property type="entry name" value="RNA 2'-phosphotransferase, Tpt1/KptA family, N-terminal domain"/>
    <property type="match status" value="1"/>
</dbReference>
<dbReference type="PROSITE" id="PS00893">
    <property type="entry name" value="NUDIX_BOX"/>
    <property type="match status" value="1"/>
</dbReference>
<dbReference type="GO" id="GO:0006388">
    <property type="term" value="P:tRNA splicing, via endonucleolytic cleavage and ligation"/>
    <property type="evidence" value="ECO:0007669"/>
    <property type="project" value="TreeGrafter"/>
</dbReference>
<proteinExistence type="inferred from homology"/>
<keyword evidence="2 6" id="KW-0808">Transferase</keyword>
<dbReference type="Gene3D" id="3.20.170.30">
    <property type="match status" value="1"/>
</dbReference>
<evidence type="ECO:0000256" key="3">
    <source>
        <dbReference type="ARBA" id="ARBA00022801"/>
    </source>
</evidence>
<dbReference type="PROSITE" id="PS51462">
    <property type="entry name" value="NUDIX"/>
    <property type="match status" value="1"/>
</dbReference>
<feature type="domain" description="Nudix hydrolase" evidence="5">
    <location>
        <begin position="1"/>
        <end position="132"/>
    </location>
</feature>
<reference evidence="6" key="1">
    <citation type="submission" date="2018-10" db="EMBL/GenBank/DDBJ databases">
        <title>Hidden diversity of soil giant viruses.</title>
        <authorList>
            <person name="Schulz F."/>
            <person name="Alteio L."/>
            <person name="Goudeau D."/>
            <person name="Ryan E.M."/>
            <person name="Malmstrom R.R."/>
            <person name="Blanchard J."/>
            <person name="Woyke T."/>
        </authorList>
    </citation>
    <scope>NUCLEOTIDE SEQUENCE</scope>
    <source>
        <strain evidence="6">HAV1</strain>
    </source>
</reference>
<dbReference type="Pfam" id="PF01885">
    <property type="entry name" value="PTS_2-RNA"/>
    <property type="match status" value="1"/>
</dbReference>
<dbReference type="GO" id="GO:0016787">
    <property type="term" value="F:hydrolase activity"/>
    <property type="evidence" value="ECO:0007669"/>
    <property type="project" value="UniProtKB-KW"/>
</dbReference>
<organism evidence="6">
    <name type="scientific">Harvfovirus sp</name>
    <dbReference type="NCBI Taxonomy" id="2487768"/>
    <lineage>
        <taxon>Viruses</taxon>
        <taxon>Varidnaviria</taxon>
        <taxon>Bamfordvirae</taxon>
        <taxon>Nucleocytoviricota</taxon>
        <taxon>Megaviricetes</taxon>
        <taxon>Imitervirales</taxon>
        <taxon>Mimiviridae</taxon>
        <taxon>Klosneuvirinae</taxon>
    </lineage>
</organism>
<comment type="similarity">
    <text evidence="1">Belongs to the KptA/TPT1 family.</text>
</comment>
<dbReference type="InterPro" id="IPR000086">
    <property type="entry name" value="NUDIX_hydrolase_dom"/>
</dbReference>
<keyword evidence="3" id="KW-0378">Hydrolase</keyword>
<dbReference type="PANTHER" id="PTHR12684:SF2">
    <property type="entry name" value="TRNA 2'-PHOSPHOTRANSFERASE 1"/>
    <property type="match status" value="1"/>
</dbReference>
<evidence type="ECO:0000256" key="1">
    <source>
        <dbReference type="ARBA" id="ARBA00009836"/>
    </source>
</evidence>
<dbReference type="InterPro" id="IPR015797">
    <property type="entry name" value="NUDIX_hydrolase-like_dom_sf"/>
</dbReference>
<keyword evidence="4" id="KW-0520">NAD</keyword>
<dbReference type="SUPFAM" id="SSF55811">
    <property type="entry name" value="Nudix"/>
    <property type="match status" value="1"/>
</dbReference>
<dbReference type="Gene3D" id="3.90.79.10">
    <property type="entry name" value="Nucleoside Triphosphate Pyrophosphohydrolase"/>
    <property type="match status" value="1"/>
</dbReference>
<dbReference type="InterPro" id="IPR002745">
    <property type="entry name" value="Ptrans_KptA/Tpt1"/>
</dbReference>
<dbReference type="EMBL" id="MK072246">
    <property type="protein sequence ID" value="AYV80693.1"/>
    <property type="molecule type" value="Genomic_DNA"/>
</dbReference>
<dbReference type="PANTHER" id="PTHR12684">
    <property type="entry name" value="PUTATIVE PHOSPHOTRANSFERASE"/>
    <property type="match status" value="1"/>
</dbReference>
<protein>
    <submittedName>
        <fullName evidence="6">Tpt1/KptA family RNA 2'-phosphotransferase</fullName>
    </submittedName>
</protein>
<dbReference type="SUPFAM" id="SSF56399">
    <property type="entry name" value="ADP-ribosylation"/>
    <property type="match status" value="1"/>
</dbReference>
<name>A0A3G5A4E3_9VIRU</name>
<accession>A0A3G5A4E3</accession>
<dbReference type="InterPro" id="IPR042080">
    <property type="entry name" value="RNA_2'-PTrans_N"/>
</dbReference>
<evidence type="ECO:0000256" key="2">
    <source>
        <dbReference type="ARBA" id="ARBA00022679"/>
    </source>
</evidence>
<dbReference type="GO" id="GO:0000215">
    <property type="term" value="F:tRNA 2'-phosphotransferase activity"/>
    <property type="evidence" value="ECO:0007669"/>
    <property type="project" value="TreeGrafter"/>
</dbReference>
<dbReference type="Pfam" id="PF00293">
    <property type="entry name" value="NUDIX"/>
    <property type="match status" value="1"/>
</dbReference>
<gene>
    <name evidence="6" type="ORF">Harvfovirus4_57</name>
</gene>
<sequence>MNCGGIIVIRQKPHSDETIMVKTPAGHYGFPKGKRKKGEKIITTALRELDEETGLLLKDIKFCIKADCGEYIKLVENKILYYLALLNCDEKAIAFDPEELAEVKWIPIKTALEMDDYHFRQGRKDILIEAYELFKTCSFTDEPEVETPKDKPGKIKVRGDKSHMNLSKKLSWILRHGAVDLGLTIETDGSILLNDIMKMDDFKNVTIKDIEDVVANNDKKRFSFSDDKRTAELRIRANQGHSHKVAENISNVELLKEITVANSLCYHGTYKKFAEEIRKTGLNRMGRKHIHLTNSPNAISGVRPNVNAFVYIDMAAAMKDGMIFYISDNEVILTEGINGNIDPKYITKITYK</sequence>
<evidence type="ECO:0000313" key="6">
    <source>
        <dbReference type="EMBL" id="AYV80693.1"/>
    </source>
</evidence>
<evidence type="ECO:0000259" key="5">
    <source>
        <dbReference type="PROSITE" id="PS51462"/>
    </source>
</evidence>